<gene>
    <name evidence="2" type="primary">yqfD</name>
    <name evidence="2" type="ORF">CIL03_01980</name>
</gene>
<keyword evidence="1" id="KW-1133">Transmembrane helix</keyword>
<dbReference type="Proteomes" id="UP000216498">
    <property type="component" value="Unassembled WGS sequence"/>
</dbReference>
<evidence type="ECO:0000313" key="2">
    <source>
        <dbReference type="EMBL" id="OZU89932.1"/>
    </source>
</evidence>
<organism evidence="2 3">
    <name type="scientific">Virgibacillus indicus</name>
    <dbReference type="NCBI Taxonomy" id="2024554"/>
    <lineage>
        <taxon>Bacteria</taxon>
        <taxon>Bacillati</taxon>
        <taxon>Bacillota</taxon>
        <taxon>Bacilli</taxon>
        <taxon>Bacillales</taxon>
        <taxon>Bacillaceae</taxon>
        <taxon>Virgibacillus</taxon>
    </lineage>
</organism>
<keyword evidence="1" id="KW-0472">Membrane</keyword>
<evidence type="ECO:0000256" key="1">
    <source>
        <dbReference type="SAM" id="Phobius"/>
    </source>
</evidence>
<feature type="transmembrane region" description="Helical" evidence="1">
    <location>
        <begin position="91"/>
        <end position="110"/>
    </location>
</feature>
<dbReference type="RefSeq" id="WP_094883532.1">
    <property type="nucleotide sequence ID" value="NZ_NPMS01000001.1"/>
</dbReference>
<reference evidence="2 3" key="1">
    <citation type="submission" date="2017-08" db="EMBL/GenBank/DDBJ databases">
        <title>Virgibacillus indicus sp. nov. and Virgibacillus profoundi sp. nov, two moderately halophilic bacteria isolated from marine sediment by using the Microfluidic Streak Plate.</title>
        <authorList>
            <person name="Xu B."/>
            <person name="Hu B."/>
            <person name="Wang J."/>
            <person name="Zhu Y."/>
            <person name="Huang L."/>
            <person name="Du W."/>
            <person name="Huang Y."/>
        </authorList>
    </citation>
    <scope>NUCLEOTIDE SEQUENCE [LARGE SCALE GENOMIC DNA]</scope>
    <source>
        <strain evidence="2 3">IO3-P2-C2</strain>
    </source>
</reference>
<comment type="caution">
    <text evidence="2">The sequence shown here is derived from an EMBL/GenBank/DDBJ whole genome shotgun (WGS) entry which is preliminary data.</text>
</comment>
<dbReference type="EMBL" id="NPMS01000001">
    <property type="protein sequence ID" value="OZU89932.1"/>
    <property type="molecule type" value="Genomic_DNA"/>
</dbReference>
<dbReference type="Pfam" id="PF06898">
    <property type="entry name" value="YqfD"/>
    <property type="match status" value="1"/>
</dbReference>
<accession>A0A265ND16</accession>
<dbReference type="OrthoDB" id="1640349at2"/>
<dbReference type="AlphaFoldDB" id="A0A265ND16"/>
<dbReference type="PIRSF" id="PIRSF029895">
    <property type="entry name" value="SpoIV"/>
    <property type="match status" value="1"/>
</dbReference>
<keyword evidence="1" id="KW-0812">Transmembrane</keyword>
<sequence length="403" mass="45793">MKQTQGSSLTGYVTILVKGTSPELFFQKCIGEGLTVWNVRKTAEDECEGNIKLHDVRHVRQLKRGTDFKISFLNKKGYPFLFRRFIRKRHVVISLFISILLILFLSNIIWEVKISGVPKEIEEKISKQLDSYGIHPGSWIFSLESPNAIQQKLVEDVPELLWVGVDQKGTTFFLEGVEKIIVKEEEKPGPRNLIATKKGVIKKMYVSKGVPQVGVNDYVEPGDLLVSGIINNSEEEDEDDKKQPDLVAAAGEITATTWYEVNVTVPLKGTFEILTGNQKKQYFFSIGDFRLPVWGFRKPEFENIHRETNEENLKFFKWELPIKAGETILREKINTKSNRTKEEAVQAGINQAINELKLQLGPKAQIISQKVLHEAIDNGKVKLNLYLNVEEDIAKVQPISQGD</sequence>
<dbReference type="NCBIfam" id="TIGR02876">
    <property type="entry name" value="spore_yqfD"/>
    <property type="match status" value="1"/>
</dbReference>
<proteinExistence type="predicted"/>
<protein>
    <submittedName>
        <fullName evidence="2">Sporulation protein YqfD</fullName>
    </submittedName>
</protein>
<name>A0A265ND16_9BACI</name>
<evidence type="ECO:0000313" key="3">
    <source>
        <dbReference type="Proteomes" id="UP000216498"/>
    </source>
</evidence>
<keyword evidence="3" id="KW-1185">Reference proteome</keyword>
<dbReference type="InterPro" id="IPR010690">
    <property type="entry name" value="YqfD"/>
</dbReference>